<dbReference type="KEGG" id="ole:K0B96_15425"/>
<dbReference type="GO" id="GO:0005886">
    <property type="term" value="C:plasma membrane"/>
    <property type="evidence" value="ECO:0007669"/>
    <property type="project" value="UniProtKB-SubCell"/>
</dbReference>
<evidence type="ECO:0000256" key="2">
    <source>
        <dbReference type="ARBA" id="ARBA00022475"/>
    </source>
</evidence>
<dbReference type="PANTHER" id="PTHR12677:SF59">
    <property type="entry name" value="GOLGI APPARATUS MEMBRANE PROTEIN TVP38-RELATED"/>
    <property type="match status" value="1"/>
</dbReference>
<protein>
    <recommendedName>
        <fullName evidence="6">TVP38/TMEM64 family membrane protein</fullName>
    </recommendedName>
</protein>
<evidence type="ECO:0000256" key="6">
    <source>
        <dbReference type="RuleBase" id="RU366058"/>
    </source>
</evidence>
<evidence type="ECO:0000313" key="9">
    <source>
        <dbReference type="Proteomes" id="UP000825051"/>
    </source>
</evidence>
<evidence type="ECO:0000256" key="4">
    <source>
        <dbReference type="ARBA" id="ARBA00022989"/>
    </source>
</evidence>
<reference evidence="8" key="1">
    <citation type="submission" date="2021-08" db="EMBL/GenBank/DDBJ databases">
        <title>Genome of a novel bacterium of the phylum Verrucomicrobia, Oleiharenicola sp. KSB-15.</title>
        <authorList>
            <person name="Chung J.-H."/>
            <person name="Ahn J.-H."/>
            <person name="Yoon Y."/>
            <person name="Kim D.-Y."/>
            <person name="An S.-H."/>
            <person name="Park I."/>
            <person name="Yeon J."/>
        </authorList>
    </citation>
    <scope>NUCLEOTIDE SEQUENCE</scope>
    <source>
        <strain evidence="8">KSB-15</strain>
    </source>
</reference>
<dbReference type="AlphaFoldDB" id="A0A8F9TUS5"/>
<dbReference type="InterPro" id="IPR032816">
    <property type="entry name" value="VTT_dom"/>
</dbReference>
<evidence type="ECO:0000259" key="7">
    <source>
        <dbReference type="Pfam" id="PF09335"/>
    </source>
</evidence>
<feature type="transmembrane region" description="Helical" evidence="6">
    <location>
        <begin position="169"/>
        <end position="193"/>
    </location>
</feature>
<organism evidence="8 9">
    <name type="scientific">Horticoccus luteus</name>
    <dbReference type="NCBI Taxonomy" id="2862869"/>
    <lineage>
        <taxon>Bacteria</taxon>
        <taxon>Pseudomonadati</taxon>
        <taxon>Verrucomicrobiota</taxon>
        <taxon>Opitutia</taxon>
        <taxon>Opitutales</taxon>
        <taxon>Opitutaceae</taxon>
        <taxon>Horticoccus</taxon>
    </lineage>
</organism>
<keyword evidence="9" id="KW-1185">Reference proteome</keyword>
<feature type="transmembrane region" description="Helical" evidence="6">
    <location>
        <begin position="199"/>
        <end position="217"/>
    </location>
</feature>
<keyword evidence="3 6" id="KW-0812">Transmembrane</keyword>
<dbReference type="Proteomes" id="UP000825051">
    <property type="component" value="Chromosome"/>
</dbReference>
<keyword evidence="4 6" id="KW-1133">Transmembrane helix</keyword>
<feature type="transmembrane region" description="Helical" evidence="6">
    <location>
        <begin position="52"/>
        <end position="77"/>
    </location>
</feature>
<keyword evidence="5 6" id="KW-0472">Membrane</keyword>
<evidence type="ECO:0000313" key="8">
    <source>
        <dbReference type="EMBL" id="QYM78673.1"/>
    </source>
</evidence>
<evidence type="ECO:0000256" key="1">
    <source>
        <dbReference type="ARBA" id="ARBA00004651"/>
    </source>
</evidence>
<dbReference type="EMBL" id="CP080507">
    <property type="protein sequence ID" value="QYM78673.1"/>
    <property type="molecule type" value="Genomic_DNA"/>
</dbReference>
<dbReference type="Pfam" id="PF09335">
    <property type="entry name" value="VTT_dom"/>
    <property type="match status" value="1"/>
</dbReference>
<comment type="subcellular location">
    <subcellularLocation>
        <location evidence="1 6">Cell membrane</location>
        <topology evidence="1 6">Multi-pass membrane protein</topology>
    </subcellularLocation>
</comment>
<feature type="domain" description="VTT" evidence="7">
    <location>
        <begin position="73"/>
        <end position="190"/>
    </location>
</feature>
<sequence length="229" mass="24614">MTSVPPAKKKSLLIKLIVGVVVLGVVAAFLLRGVDLQDVHRASDRFFGAIRTAGPVAFFAAMAILPAFGAPMMAFTIPAGEAFAAQLTLPGVIAIAMFAAAVNIAFAYWVAKRLLRPWLTSLVKKFGYEVPQVSRENALTMLLIVRLTPGPPYFVQCWLLALSGVPFGLYMIVSWLCLLPWLIGAVVLGQGIFTGNFKSVVGGLGLLIVAVVAVQLIRQRMKRKNAPAH</sequence>
<dbReference type="RefSeq" id="WP_220161777.1">
    <property type="nucleotide sequence ID" value="NZ_CP080507.1"/>
</dbReference>
<evidence type="ECO:0000256" key="3">
    <source>
        <dbReference type="ARBA" id="ARBA00022692"/>
    </source>
</evidence>
<proteinExistence type="inferred from homology"/>
<comment type="similarity">
    <text evidence="6">Belongs to the TVP38/TMEM64 family.</text>
</comment>
<evidence type="ECO:0000256" key="5">
    <source>
        <dbReference type="ARBA" id="ARBA00023136"/>
    </source>
</evidence>
<dbReference type="PANTHER" id="PTHR12677">
    <property type="entry name" value="GOLGI APPARATUS MEMBRANE PROTEIN TVP38-RELATED"/>
    <property type="match status" value="1"/>
</dbReference>
<dbReference type="InterPro" id="IPR015414">
    <property type="entry name" value="TMEM64"/>
</dbReference>
<feature type="transmembrane region" description="Helical" evidence="6">
    <location>
        <begin position="89"/>
        <end position="111"/>
    </location>
</feature>
<feature type="transmembrane region" description="Helical" evidence="6">
    <location>
        <begin position="12"/>
        <end position="31"/>
    </location>
</feature>
<keyword evidence="2 6" id="KW-1003">Cell membrane</keyword>
<gene>
    <name evidence="8" type="ORF">K0B96_15425</name>
</gene>
<name>A0A8F9TUS5_9BACT</name>
<accession>A0A8F9TUS5</accession>